<dbReference type="RefSeq" id="XP_042928561.1">
    <property type="nucleotide sequence ID" value="XM_043058646.1"/>
</dbReference>
<organism evidence="4 5">
    <name type="scientific">Chlamydomonas reinhardtii</name>
    <name type="common">Chlamydomonas smithii</name>
    <dbReference type="NCBI Taxonomy" id="3055"/>
    <lineage>
        <taxon>Eukaryota</taxon>
        <taxon>Viridiplantae</taxon>
        <taxon>Chlorophyta</taxon>
        <taxon>core chlorophytes</taxon>
        <taxon>Chlorophyceae</taxon>
        <taxon>CS clade</taxon>
        <taxon>Chlamydomonadales</taxon>
        <taxon>Chlamydomonadaceae</taxon>
        <taxon>Chlamydomonas</taxon>
    </lineage>
</organism>
<dbReference type="PANTHER" id="PTHR34203:SF13">
    <property type="entry name" value="EXPRESSED PROTEIN"/>
    <property type="match status" value="1"/>
</dbReference>
<dbReference type="ExpressionAtlas" id="A0A2K3E6R9">
    <property type="expression patterns" value="baseline"/>
</dbReference>
<gene>
    <name evidence="4" type="ORF">CHLRE_01g031700v5</name>
</gene>
<evidence type="ECO:0000313" key="4">
    <source>
        <dbReference type="EMBL" id="PNW88486.1"/>
    </source>
</evidence>
<dbReference type="Gene3D" id="3.40.50.150">
    <property type="entry name" value="Vaccinia Virus protein VP39"/>
    <property type="match status" value="1"/>
</dbReference>
<proteinExistence type="predicted"/>
<dbReference type="KEGG" id="cre:CHLRE_01g031700v5"/>
<feature type="domain" description="Methyltransferase FkbM" evidence="3">
    <location>
        <begin position="232"/>
        <end position="308"/>
    </location>
</feature>
<dbReference type="Proteomes" id="UP000006906">
    <property type="component" value="Chromosome 1"/>
</dbReference>
<dbReference type="AlphaFoldDB" id="A0A2K3E6R9"/>
<dbReference type="InterPro" id="IPR029063">
    <property type="entry name" value="SAM-dependent_MTases_sf"/>
</dbReference>
<dbReference type="PaxDb" id="3055-EDP09800"/>
<name>A0A2K3E6R9_CHLRE</name>
<dbReference type="NCBIfam" id="TIGR01444">
    <property type="entry name" value="fkbM_fam"/>
    <property type="match status" value="1"/>
</dbReference>
<dbReference type="Pfam" id="PF05050">
    <property type="entry name" value="Methyltransf_21"/>
    <property type="match status" value="1"/>
</dbReference>
<dbReference type="OrthoDB" id="5835829at2759"/>
<protein>
    <recommendedName>
        <fullName evidence="3">Methyltransferase FkbM domain-containing protein</fullName>
    </recommendedName>
</protein>
<dbReference type="InterPro" id="IPR052514">
    <property type="entry name" value="SAM-dependent_MTase"/>
</dbReference>
<dbReference type="EMBL" id="CM008962">
    <property type="protein sequence ID" value="PNW88486.1"/>
    <property type="molecule type" value="Genomic_DNA"/>
</dbReference>
<evidence type="ECO:0000256" key="1">
    <source>
        <dbReference type="SAM" id="MobiDB-lite"/>
    </source>
</evidence>
<keyword evidence="2" id="KW-0732">Signal</keyword>
<evidence type="ECO:0000259" key="3">
    <source>
        <dbReference type="Pfam" id="PF05050"/>
    </source>
</evidence>
<reference evidence="4 5" key="1">
    <citation type="journal article" date="2007" name="Science">
        <title>The Chlamydomonas genome reveals the evolution of key animal and plant functions.</title>
        <authorList>
            <person name="Merchant S.S."/>
            <person name="Prochnik S.E."/>
            <person name="Vallon O."/>
            <person name="Harris E.H."/>
            <person name="Karpowicz S.J."/>
            <person name="Witman G.B."/>
            <person name="Terry A."/>
            <person name="Salamov A."/>
            <person name="Fritz-Laylin L.K."/>
            <person name="Marechal-Drouard L."/>
            <person name="Marshall W.F."/>
            <person name="Qu L.H."/>
            <person name="Nelson D.R."/>
            <person name="Sanderfoot A.A."/>
            <person name="Spalding M.H."/>
            <person name="Kapitonov V.V."/>
            <person name="Ren Q."/>
            <person name="Ferris P."/>
            <person name="Lindquist E."/>
            <person name="Shapiro H."/>
            <person name="Lucas S.M."/>
            <person name="Grimwood J."/>
            <person name="Schmutz J."/>
            <person name="Cardol P."/>
            <person name="Cerutti H."/>
            <person name="Chanfreau G."/>
            <person name="Chen C.L."/>
            <person name="Cognat V."/>
            <person name="Croft M.T."/>
            <person name="Dent R."/>
            <person name="Dutcher S."/>
            <person name="Fernandez E."/>
            <person name="Fukuzawa H."/>
            <person name="Gonzalez-Ballester D."/>
            <person name="Gonzalez-Halphen D."/>
            <person name="Hallmann A."/>
            <person name="Hanikenne M."/>
            <person name="Hippler M."/>
            <person name="Inwood W."/>
            <person name="Jabbari K."/>
            <person name="Kalanon M."/>
            <person name="Kuras R."/>
            <person name="Lefebvre P.A."/>
            <person name="Lemaire S.D."/>
            <person name="Lobanov A.V."/>
            <person name="Lohr M."/>
            <person name="Manuell A."/>
            <person name="Meier I."/>
            <person name="Mets L."/>
            <person name="Mittag M."/>
            <person name="Mittelmeier T."/>
            <person name="Moroney J.V."/>
            <person name="Moseley J."/>
            <person name="Napoli C."/>
            <person name="Nedelcu A.M."/>
            <person name="Niyogi K."/>
            <person name="Novoselov S.V."/>
            <person name="Paulsen I.T."/>
            <person name="Pazour G."/>
            <person name="Purton S."/>
            <person name="Ral J.P."/>
            <person name="Riano-Pachon D.M."/>
            <person name="Riekhof W."/>
            <person name="Rymarquis L."/>
            <person name="Schroda M."/>
            <person name="Stern D."/>
            <person name="Umen J."/>
            <person name="Willows R."/>
            <person name="Wilson N."/>
            <person name="Zimmer S.L."/>
            <person name="Allmer J."/>
            <person name="Balk J."/>
            <person name="Bisova K."/>
            <person name="Chen C.J."/>
            <person name="Elias M."/>
            <person name="Gendler K."/>
            <person name="Hauser C."/>
            <person name="Lamb M.R."/>
            <person name="Ledford H."/>
            <person name="Long J.C."/>
            <person name="Minagawa J."/>
            <person name="Page M.D."/>
            <person name="Pan J."/>
            <person name="Pootakham W."/>
            <person name="Roje S."/>
            <person name="Rose A."/>
            <person name="Stahlberg E."/>
            <person name="Terauchi A.M."/>
            <person name="Yang P."/>
            <person name="Ball S."/>
            <person name="Bowler C."/>
            <person name="Dieckmann C.L."/>
            <person name="Gladyshev V.N."/>
            <person name="Green P."/>
            <person name="Jorgensen R."/>
            <person name="Mayfield S."/>
            <person name="Mueller-Roeber B."/>
            <person name="Rajamani S."/>
            <person name="Sayre R.T."/>
            <person name="Brokstein P."/>
            <person name="Dubchak I."/>
            <person name="Goodstein D."/>
            <person name="Hornick L."/>
            <person name="Huang Y.W."/>
            <person name="Jhaveri J."/>
            <person name="Luo Y."/>
            <person name="Martinez D."/>
            <person name="Ngau W.C."/>
            <person name="Otillar B."/>
            <person name="Poliakov A."/>
            <person name="Porter A."/>
            <person name="Szajkowski L."/>
            <person name="Werner G."/>
            <person name="Zhou K."/>
            <person name="Grigoriev I.V."/>
            <person name="Rokhsar D.S."/>
            <person name="Grossman A.R."/>
        </authorList>
    </citation>
    <scope>NUCLEOTIDE SEQUENCE [LARGE SCALE GENOMIC DNA]</scope>
    <source>
        <strain evidence="5">CC-503</strain>
    </source>
</reference>
<feature type="compositionally biased region" description="Gly residues" evidence="1">
    <location>
        <begin position="335"/>
        <end position="356"/>
    </location>
</feature>
<dbReference type="InParanoid" id="A0A2K3E6R9"/>
<keyword evidence="5" id="KW-1185">Reference proteome</keyword>
<evidence type="ECO:0000256" key="2">
    <source>
        <dbReference type="SAM" id="SignalP"/>
    </source>
</evidence>
<feature type="signal peptide" evidence="2">
    <location>
        <begin position="1"/>
        <end position="20"/>
    </location>
</feature>
<accession>A0A2K3E6R9</accession>
<dbReference type="GeneID" id="5715388"/>
<evidence type="ECO:0000313" key="5">
    <source>
        <dbReference type="Proteomes" id="UP000006906"/>
    </source>
</evidence>
<feature type="chain" id="PRO_5014393522" description="Methyltransferase FkbM domain-containing protein" evidence="2">
    <location>
        <begin position="21"/>
        <end position="367"/>
    </location>
</feature>
<dbReference type="PANTHER" id="PTHR34203">
    <property type="entry name" value="METHYLTRANSFERASE, FKBM FAMILY PROTEIN"/>
    <property type="match status" value="1"/>
</dbReference>
<dbReference type="SUPFAM" id="SSF53335">
    <property type="entry name" value="S-adenosyl-L-methionine-dependent methyltransferases"/>
    <property type="match status" value="1"/>
</dbReference>
<feature type="region of interest" description="Disordered" evidence="1">
    <location>
        <begin position="330"/>
        <end position="367"/>
    </location>
</feature>
<sequence>MLSMWLFGAGFVGALMVAWAARTPLPDCPGVSTVIVDALFTTNQKPQLFHNWTNVYTRTLELPPFTPVALRINLSPSHKLAQGAATMNFMLRSNTSDFAVLEQHICRCDFCGLGRQLPLERHSVLSVLDLGGNCGLAATVLAAVYPNARVVTVEPGTSTFQLLAVNTAHNRRELDYDQRAGIWELGVLGIQAVYGAAWGSSTLITLNGPIYDHEVKQEATDWATSVGPLQTAAASVSDLVPAWAVDDLLAKYHLGAVDVLKVDVEGSEAVMFRDSKNVQWLRRVKCLVIEWHHRHLSDRQYEKFKAIMDRYGLKPLGRFGEHEGFCRPQPASFGGRSGGGGGGISGGSGSGSGSGSGDASTDLWGGV</sequence>
<dbReference type="Gramene" id="PNW88486">
    <property type="protein sequence ID" value="PNW88486"/>
    <property type="gene ID" value="CHLRE_01g031700v5"/>
</dbReference>
<dbReference type="GO" id="GO:0008171">
    <property type="term" value="F:O-methyltransferase activity"/>
    <property type="evidence" value="ECO:0000318"/>
    <property type="project" value="GO_Central"/>
</dbReference>
<dbReference type="InterPro" id="IPR006342">
    <property type="entry name" value="FkbM_mtfrase"/>
</dbReference>